<proteinExistence type="predicted"/>
<evidence type="ECO:0000313" key="1">
    <source>
        <dbReference type="EMBL" id="TEB18370.1"/>
    </source>
</evidence>
<keyword evidence="2" id="KW-1185">Reference proteome</keyword>
<organism evidence="1 2">
    <name type="scientific">Coprinellus micaceus</name>
    <name type="common">Glistening ink-cap mushroom</name>
    <name type="synonym">Coprinus micaceus</name>
    <dbReference type="NCBI Taxonomy" id="71717"/>
    <lineage>
        <taxon>Eukaryota</taxon>
        <taxon>Fungi</taxon>
        <taxon>Dikarya</taxon>
        <taxon>Basidiomycota</taxon>
        <taxon>Agaricomycotina</taxon>
        <taxon>Agaricomycetes</taxon>
        <taxon>Agaricomycetidae</taxon>
        <taxon>Agaricales</taxon>
        <taxon>Agaricineae</taxon>
        <taxon>Psathyrellaceae</taxon>
        <taxon>Coprinellus</taxon>
    </lineage>
</organism>
<dbReference type="EMBL" id="QPFP01000265">
    <property type="protein sequence ID" value="TEB18370.1"/>
    <property type="molecule type" value="Genomic_DNA"/>
</dbReference>
<accession>A0A4Y7SB17</accession>
<gene>
    <name evidence="1" type="ORF">FA13DRAFT_634749</name>
</gene>
<comment type="caution">
    <text evidence="1">The sequence shown here is derived from an EMBL/GenBank/DDBJ whole genome shotgun (WGS) entry which is preliminary data.</text>
</comment>
<reference evidence="1 2" key="1">
    <citation type="journal article" date="2019" name="Nat. Ecol. Evol.">
        <title>Megaphylogeny resolves global patterns of mushroom evolution.</title>
        <authorList>
            <person name="Varga T."/>
            <person name="Krizsan K."/>
            <person name="Foldi C."/>
            <person name="Dima B."/>
            <person name="Sanchez-Garcia M."/>
            <person name="Sanchez-Ramirez S."/>
            <person name="Szollosi G.J."/>
            <person name="Szarkandi J.G."/>
            <person name="Papp V."/>
            <person name="Albert L."/>
            <person name="Andreopoulos W."/>
            <person name="Angelini C."/>
            <person name="Antonin V."/>
            <person name="Barry K.W."/>
            <person name="Bougher N.L."/>
            <person name="Buchanan P."/>
            <person name="Buyck B."/>
            <person name="Bense V."/>
            <person name="Catcheside P."/>
            <person name="Chovatia M."/>
            <person name="Cooper J."/>
            <person name="Damon W."/>
            <person name="Desjardin D."/>
            <person name="Finy P."/>
            <person name="Geml J."/>
            <person name="Haridas S."/>
            <person name="Hughes K."/>
            <person name="Justo A."/>
            <person name="Karasinski D."/>
            <person name="Kautmanova I."/>
            <person name="Kiss B."/>
            <person name="Kocsube S."/>
            <person name="Kotiranta H."/>
            <person name="LaButti K.M."/>
            <person name="Lechner B.E."/>
            <person name="Liimatainen K."/>
            <person name="Lipzen A."/>
            <person name="Lukacs Z."/>
            <person name="Mihaltcheva S."/>
            <person name="Morgado L.N."/>
            <person name="Niskanen T."/>
            <person name="Noordeloos M.E."/>
            <person name="Ohm R.A."/>
            <person name="Ortiz-Santana B."/>
            <person name="Ovrebo C."/>
            <person name="Racz N."/>
            <person name="Riley R."/>
            <person name="Savchenko A."/>
            <person name="Shiryaev A."/>
            <person name="Soop K."/>
            <person name="Spirin V."/>
            <person name="Szebenyi C."/>
            <person name="Tomsovsky M."/>
            <person name="Tulloss R.E."/>
            <person name="Uehling J."/>
            <person name="Grigoriev I.V."/>
            <person name="Vagvolgyi C."/>
            <person name="Papp T."/>
            <person name="Martin F.M."/>
            <person name="Miettinen O."/>
            <person name="Hibbett D.S."/>
            <person name="Nagy L.G."/>
        </authorList>
    </citation>
    <scope>NUCLEOTIDE SEQUENCE [LARGE SCALE GENOMIC DNA]</scope>
    <source>
        <strain evidence="1 2">FP101781</strain>
    </source>
</reference>
<protein>
    <submittedName>
        <fullName evidence="1">Uncharacterized protein</fullName>
    </submittedName>
</protein>
<dbReference type="AlphaFoldDB" id="A0A4Y7SB17"/>
<sequence length="188" mass="21168">MMCLVTSRTLWASFQHHDFLRIQGRAISLLCNKAQESRRDHGDSWEAISGSIFTLVASTTHILTVKPSARIRTLVESVILRSAFRCLQDPTVKPSFSGGVYEALESLLPYMTLSKVHNAVARRNNMELWDSAKGSMPNRARGIWTSYISIFEANRYAYSIRRDSHVNMCSNGKVRRDTHHGIDAPATA</sequence>
<evidence type="ECO:0000313" key="2">
    <source>
        <dbReference type="Proteomes" id="UP000298030"/>
    </source>
</evidence>
<dbReference type="Proteomes" id="UP000298030">
    <property type="component" value="Unassembled WGS sequence"/>
</dbReference>
<name>A0A4Y7SB17_COPMI</name>